<reference evidence="7 8" key="1">
    <citation type="submission" date="2015-04" db="EMBL/GenBank/DDBJ databases">
        <title>Draft Genome Sequences of Eight Spore-Forming Food Isolates of Bacillus cereus Genome sequencing.</title>
        <authorList>
            <person name="Krawcyk A.O."/>
            <person name="de Jong A."/>
            <person name="Eijlander R.T."/>
            <person name="Berendsen E.M."/>
            <person name="Holsappel S."/>
            <person name="Wells-Bennik M."/>
            <person name="Kuipers O.P."/>
        </authorList>
    </citation>
    <scope>NUCLEOTIDE SEQUENCE [LARGE SCALE GENOMIC DNA]</scope>
    <source>
        <strain evidence="7 8">B4077</strain>
    </source>
</reference>
<dbReference type="AlphaFoldDB" id="A0A0G8EYM0"/>
<protein>
    <recommendedName>
        <fullName evidence="6">ABC-2 type transporter transmembrane domain-containing protein</fullName>
    </recommendedName>
</protein>
<feature type="transmembrane region" description="Helical" evidence="5">
    <location>
        <begin position="211"/>
        <end position="229"/>
    </location>
</feature>
<evidence type="ECO:0000256" key="4">
    <source>
        <dbReference type="ARBA" id="ARBA00023136"/>
    </source>
</evidence>
<dbReference type="PANTHER" id="PTHR43471">
    <property type="entry name" value="ABC TRANSPORTER PERMEASE"/>
    <property type="match status" value="1"/>
</dbReference>
<feature type="transmembrane region" description="Helical" evidence="5">
    <location>
        <begin position="123"/>
        <end position="147"/>
    </location>
</feature>
<feature type="transmembrane region" description="Helical" evidence="5">
    <location>
        <begin position="92"/>
        <end position="117"/>
    </location>
</feature>
<feature type="transmembrane region" description="Helical" evidence="5">
    <location>
        <begin position="21"/>
        <end position="40"/>
    </location>
</feature>
<evidence type="ECO:0000313" key="7">
    <source>
        <dbReference type="EMBL" id="KLA28537.1"/>
    </source>
</evidence>
<sequence length="235" mass="25637">MTFSMRRFSAIFRKEVQDIKANASVLVMAALPLVFSFVYQQMDGPKEQIANMVTLMALTMVGSFVQAALIAEEKEKHTLRVMMLSPASSLEVLLGKSALTGLITIVICISNFAILGVMKGNMVLITLFLLVSIFFFLMLGTAIGLIAKTTASTSVVGMPILFIFLLAPMLGGFIKSEFVKKAIDFLPTKHLADAMPKLLAGKGFSTVSGDLINIIVWCVLSIILCIVIYKKKQMD</sequence>
<comment type="caution">
    <text evidence="7">The sequence shown here is derived from an EMBL/GenBank/DDBJ whole genome shotgun (WGS) entry which is preliminary data.</text>
</comment>
<dbReference type="PATRIC" id="fig|1396.428.peg.5097"/>
<dbReference type="GO" id="GO:0140359">
    <property type="term" value="F:ABC-type transporter activity"/>
    <property type="evidence" value="ECO:0007669"/>
    <property type="project" value="InterPro"/>
</dbReference>
<gene>
    <name evidence="7" type="ORF">B4077_5739</name>
</gene>
<name>A0A0G8EYM0_BACCE</name>
<dbReference type="Pfam" id="PF12698">
    <property type="entry name" value="ABC2_membrane_3"/>
    <property type="match status" value="1"/>
</dbReference>
<dbReference type="Proteomes" id="UP000035214">
    <property type="component" value="Unassembled WGS sequence"/>
</dbReference>
<feature type="domain" description="ABC-2 type transporter transmembrane" evidence="6">
    <location>
        <begin position="39"/>
        <end position="225"/>
    </location>
</feature>
<evidence type="ECO:0000259" key="6">
    <source>
        <dbReference type="Pfam" id="PF12698"/>
    </source>
</evidence>
<keyword evidence="4 5" id="KW-0472">Membrane</keyword>
<evidence type="ECO:0000256" key="1">
    <source>
        <dbReference type="ARBA" id="ARBA00004141"/>
    </source>
</evidence>
<dbReference type="RefSeq" id="WP_046955518.1">
    <property type="nucleotide sequence ID" value="NZ_LCYI01000029.1"/>
</dbReference>
<dbReference type="GO" id="GO:0016020">
    <property type="term" value="C:membrane"/>
    <property type="evidence" value="ECO:0007669"/>
    <property type="project" value="UniProtKB-SubCell"/>
</dbReference>
<dbReference type="PANTHER" id="PTHR43471:SF1">
    <property type="entry name" value="ABC TRANSPORTER PERMEASE PROTEIN NOSY-RELATED"/>
    <property type="match status" value="1"/>
</dbReference>
<proteinExistence type="predicted"/>
<feature type="transmembrane region" description="Helical" evidence="5">
    <location>
        <begin position="154"/>
        <end position="174"/>
    </location>
</feature>
<organism evidence="7 8">
    <name type="scientific">Bacillus cereus</name>
    <dbReference type="NCBI Taxonomy" id="1396"/>
    <lineage>
        <taxon>Bacteria</taxon>
        <taxon>Bacillati</taxon>
        <taxon>Bacillota</taxon>
        <taxon>Bacilli</taxon>
        <taxon>Bacillales</taxon>
        <taxon>Bacillaceae</taxon>
        <taxon>Bacillus</taxon>
        <taxon>Bacillus cereus group</taxon>
    </lineage>
</organism>
<dbReference type="EMBL" id="LCYI01000029">
    <property type="protein sequence ID" value="KLA28537.1"/>
    <property type="molecule type" value="Genomic_DNA"/>
</dbReference>
<evidence type="ECO:0000256" key="5">
    <source>
        <dbReference type="SAM" id="Phobius"/>
    </source>
</evidence>
<accession>A0A0G8EYM0</accession>
<evidence type="ECO:0000313" key="8">
    <source>
        <dbReference type="Proteomes" id="UP000035214"/>
    </source>
</evidence>
<keyword evidence="3 5" id="KW-1133">Transmembrane helix</keyword>
<feature type="transmembrane region" description="Helical" evidence="5">
    <location>
        <begin position="52"/>
        <end position="71"/>
    </location>
</feature>
<comment type="subcellular location">
    <subcellularLocation>
        <location evidence="1">Membrane</location>
        <topology evidence="1">Multi-pass membrane protein</topology>
    </subcellularLocation>
</comment>
<evidence type="ECO:0000256" key="3">
    <source>
        <dbReference type="ARBA" id="ARBA00022989"/>
    </source>
</evidence>
<keyword evidence="2 5" id="KW-0812">Transmembrane</keyword>
<dbReference type="InterPro" id="IPR013525">
    <property type="entry name" value="ABC2_TM"/>
</dbReference>
<evidence type="ECO:0000256" key="2">
    <source>
        <dbReference type="ARBA" id="ARBA00022692"/>
    </source>
</evidence>